<dbReference type="GeneID" id="25308714"/>
<dbReference type="RefSeq" id="XP_013280588.1">
    <property type="nucleotide sequence ID" value="XM_013425134.1"/>
</dbReference>
<evidence type="ECO:0000256" key="1">
    <source>
        <dbReference type="SAM" id="MobiDB-lite"/>
    </source>
</evidence>
<reference evidence="2 3" key="1">
    <citation type="submission" date="2015-01" db="EMBL/GenBank/DDBJ databases">
        <title>The Genome Sequence of Fonsecaea pedrosoi CBS 271.37.</title>
        <authorList>
            <consortium name="The Broad Institute Genomics Platform"/>
            <person name="Cuomo C."/>
            <person name="de Hoog S."/>
            <person name="Gorbushina A."/>
            <person name="Stielow B."/>
            <person name="Teixiera M."/>
            <person name="Abouelleil A."/>
            <person name="Chapman S.B."/>
            <person name="Priest M."/>
            <person name="Young S.K."/>
            <person name="Wortman J."/>
            <person name="Nusbaum C."/>
            <person name="Birren B."/>
        </authorList>
    </citation>
    <scope>NUCLEOTIDE SEQUENCE [LARGE SCALE GENOMIC DNA]</scope>
    <source>
        <strain evidence="2 3">CBS 271.37</strain>
    </source>
</reference>
<feature type="compositionally biased region" description="Basic and acidic residues" evidence="1">
    <location>
        <begin position="123"/>
        <end position="133"/>
    </location>
</feature>
<feature type="region of interest" description="Disordered" evidence="1">
    <location>
        <begin position="104"/>
        <end position="230"/>
    </location>
</feature>
<accession>A0A0D2GDK6</accession>
<dbReference type="VEuPathDB" id="FungiDB:Z517_09224"/>
<protein>
    <submittedName>
        <fullName evidence="2">Uncharacterized protein</fullName>
    </submittedName>
</protein>
<evidence type="ECO:0000313" key="3">
    <source>
        <dbReference type="Proteomes" id="UP000053029"/>
    </source>
</evidence>
<dbReference type="OrthoDB" id="10558262at2759"/>
<feature type="compositionally biased region" description="Basic residues" evidence="1">
    <location>
        <begin position="104"/>
        <end position="122"/>
    </location>
</feature>
<gene>
    <name evidence="2" type="ORF">Z517_09224</name>
</gene>
<evidence type="ECO:0000313" key="2">
    <source>
        <dbReference type="EMBL" id="KIW76780.1"/>
    </source>
</evidence>
<name>A0A0D2GDK6_9EURO</name>
<proteinExistence type="predicted"/>
<keyword evidence="3" id="KW-1185">Reference proteome</keyword>
<dbReference type="HOGENOM" id="CLU_1204805_0_0_1"/>
<feature type="region of interest" description="Disordered" evidence="1">
    <location>
        <begin position="1"/>
        <end position="53"/>
    </location>
</feature>
<organism evidence="2 3">
    <name type="scientific">Fonsecaea pedrosoi CBS 271.37</name>
    <dbReference type="NCBI Taxonomy" id="1442368"/>
    <lineage>
        <taxon>Eukaryota</taxon>
        <taxon>Fungi</taxon>
        <taxon>Dikarya</taxon>
        <taxon>Ascomycota</taxon>
        <taxon>Pezizomycotina</taxon>
        <taxon>Eurotiomycetes</taxon>
        <taxon>Chaetothyriomycetidae</taxon>
        <taxon>Chaetothyriales</taxon>
        <taxon>Herpotrichiellaceae</taxon>
        <taxon>Fonsecaea</taxon>
    </lineage>
</organism>
<sequence length="230" mass="26241">MAFTHPEFPLRSAQDPYDADADYSPSRCTKRSGPGQTRTRLTQVKGRAKESDGGLARTLRQLTLGHVSVTSNWRRPRSSLKYAQENENCTLVSHRATRRKIQTRLARRNCWKKPTKNRRQLRKRADANEKPTEDSPDTPGGSSDSDRTPNLDGRPWSPGNPDTYAHFWPDGNNGFMEEQDDKEQFSPYDQGSVKLPSLPTLPQPGLDSHLHTRYHDRRSSRCEQPQQAMN</sequence>
<dbReference type="EMBL" id="KN846974">
    <property type="protein sequence ID" value="KIW76780.1"/>
    <property type="molecule type" value="Genomic_DNA"/>
</dbReference>
<dbReference type="Proteomes" id="UP000053029">
    <property type="component" value="Unassembled WGS sequence"/>
</dbReference>
<dbReference type="AlphaFoldDB" id="A0A0D2GDK6"/>